<keyword evidence="5" id="KW-0804">Transcription</keyword>
<evidence type="ECO:0000313" key="10">
    <source>
        <dbReference type="Proteomes" id="UP001221898"/>
    </source>
</evidence>
<keyword evidence="6" id="KW-0675">Receptor</keyword>
<evidence type="ECO:0000256" key="2">
    <source>
        <dbReference type="ARBA" id="ARBA00004496"/>
    </source>
</evidence>
<dbReference type="InterPro" id="IPR033544">
    <property type="entry name" value="NR0B1/2"/>
</dbReference>
<comment type="caution">
    <text evidence="9">The sequence shown here is derived from an EMBL/GenBank/DDBJ whole genome shotgun (WGS) entry which is preliminary data.</text>
</comment>
<dbReference type="PANTHER" id="PTHR24081">
    <property type="entry name" value="NUCLEAR RECEPTOR SUBFAMILY 0 GROUP B"/>
    <property type="match status" value="1"/>
</dbReference>
<dbReference type="AlphaFoldDB" id="A0AAD7W6R1"/>
<gene>
    <name evidence="9" type="ORF">AAFF_G00175020</name>
</gene>
<protein>
    <recommendedName>
        <fullName evidence="8">NR LBD domain-containing protein</fullName>
    </recommendedName>
</protein>
<accession>A0AAD7W6R1</accession>
<reference evidence="9" key="1">
    <citation type="journal article" date="2023" name="Science">
        <title>Genome structures resolve the early diversification of teleost fishes.</title>
        <authorList>
            <person name="Parey E."/>
            <person name="Louis A."/>
            <person name="Montfort J."/>
            <person name="Bouchez O."/>
            <person name="Roques C."/>
            <person name="Iampietro C."/>
            <person name="Lluch J."/>
            <person name="Castinel A."/>
            <person name="Donnadieu C."/>
            <person name="Desvignes T."/>
            <person name="Floi Bucao C."/>
            <person name="Jouanno E."/>
            <person name="Wen M."/>
            <person name="Mejri S."/>
            <person name="Dirks R."/>
            <person name="Jansen H."/>
            <person name="Henkel C."/>
            <person name="Chen W.J."/>
            <person name="Zahm M."/>
            <person name="Cabau C."/>
            <person name="Klopp C."/>
            <person name="Thompson A.W."/>
            <person name="Robinson-Rechavi M."/>
            <person name="Braasch I."/>
            <person name="Lecointre G."/>
            <person name="Bobe J."/>
            <person name="Postlethwait J.H."/>
            <person name="Berthelot C."/>
            <person name="Roest Crollius H."/>
            <person name="Guiguen Y."/>
        </authorList>
    </citation>
    <scope>NUCLEOTIDE SEQUENCE</scope>
    <source>
        <strain evidence="9">NC1722</strain>
    </source>
</reference>
<dbReference type="EMBL" id="JAINUG010000231">
    <property type="protein sequence ID" value="KAJ8386306.1"/>
    <property type="molecule type" value="Genomic_DNA"/>
</dbReference>
<evidence type="ECO:0000313" key="9">
    <source>
        <dbReference type="EMBL" id="KAJ8386306.1"/>
    </source>
</evidence>
<keyword evidence="7" id="KW-0539">Nucleus</keyword>
<evidence type="ECO:0000256" key="3">
    <source>
        <dbReference type="ARBA" id="ARBA00022490"/>
    </source>
</evidence>
<dbReference type="SUPFAM" id="SSF48508">
    <property type="entry name" value="Nuclear receptor ligand-binding domain"/>
    <property type="match status" value="1"/>
</dbReference>
<dbReference type="GO" id="GO:0000122">
    <property type="term" value="P:negative regulation of transcription by RNA polymerase II"/>
    <property type="evidence" value="ECO:0007669"/>
    <property type="project" value="TreeGrafter"/>
</dbReference>
<dbReference type="PANTHER" id="PTHR24081:SF0">
    <property type="entry name" value="NUCLEAR RECEPTOR SUBFAMILY 0 GROUP B MEMBER 2"/>
    <property type="match status" value="1"/>
</dbReference>
<evidence type="ECO:0000259" key="8">
    <source>
        <dbReference type="PROSITE" id="PS51843"/>
    </source>
</evidence>
<dbReference type="InterPro" id="IPR000536">
    <property type="entry name" value="Nucl_hrmn_rcpt_lig-bd"/>
</dbReference>
<dbReference type="Proteomes" id="UP001221898">
    <property type="component" value="Unassembled WGS sequence"/>
</dbReference>
<name>A0AAD7W6R1_9TELE</name>
<evidence type="ECO:0000256" key="5">
    <source>
        <dbReference type="ARBA" id="ARBA00023163"/>
    </source>
</evidence>
<dbReference type="PROSITE" id="PS51843">
    <property type="entry name" value="NR_LBD"/>
    <property type="match status" value="1"/>
</dbReference>
<keyword evidence="3" id="KW-0963">Cytoplasm</keyword>
<evidence type="ECO:0000256" key="1">
    <source>
        <dbReference type="ARBA" id="ARBA00004123"/>
    </source>
</evidence>
<dbReference type="Gene3D" id="1.10.565.10">
    <property type="entry name" value="Retinoid X Receptor"/>
    <property type="match status" value="1"/>
</dbReference>
<keyword evidence="4" id="KW-0805">Transcription regulation</keyword>
<organism evidence="9 10">
    <name type="scientific">Aldrovandia affinis</name>
    <dbReference type="NCBI Taxonomy" id="143900"/>
    <lineage>
        <taxon>Eukaryota</taxon>
        <taxon>Metazoa</taxon>
        <taxon>Chordata</taxon>
        <taxon>Craniata</taxon>
        <taxon>Vertebrata</taxon>
        <taxon>Euteleostomi</taxon>
        <taxon>Actinopterygii</taxon>
        <taxon>Neopterygii</taxon>
        <taxon>Teleostei</taxon>
        <taxon>Notacanthiformes</taxon>
        <taxon>Halosauridae</taxon>
        <taxon>Aldrovandia</taxon>
    </lineage>
</organism>
<comment type="subcellular location">
    <subcellularLocation>
        <location evidence="2">Cytoplasm</location>
    </subcellularLocation>
    <subcellularLocation>
        <location evidence="1">Nucleus</location>
    </subcellularLocation>
</comment>
<sequence>MPLEVTDIPAATMPRKLLQGGTEQRVSGASERMQPSLAEVNKLKSFLQKLWNMDLRPKEYAYLKGAMLFNSDVSGLRAAPCIEGLQKEAYQALREVILLLHPSDHGCFPFSSSRLPRS</sequence>
<dbReference type="GO" id="GO:0007623">
    <property type="term" value="P:circadian rhythm"/>
    <property type="evidence" value="ECO:0007669"/>
    <property type="project" value="TreeGrafter"/>
</dbReference>
<evidence type="ECO:0000256" key="7">
    <source>
        <dbReference type="ARBA" id="ARBA00023242"/>
    </source>
</evidence>
<feature type="domain" description="NR LBD" evidence="8">
    <location>
        <begin position="1"/>
        <end position="118"/>
    </location>
</feature>
<dbReference type="GO" id="GO:0005737">
    <property type="term" value="C:cytoplasm"/>
    <property type="evidence" value="ECO:0007669"/>
    <property type="project" value="UniProtKB-SubCell"/>
</dbReference>
<evidence type="ECO:0000256" key="6">
    <source>
        <dbReference type="ARBA" id="ARBA00023170"/>
    </source>
</evidence>
<keyword evidence="10" id="KW-1185">Reference proteome</keyword>
<proteinExistence type="predicted"/>
<dbReference type="InterPro" id="IPR035500">
    <property type="entry name" value="NHR-like_dom_sf"/>
</dbReference>
<evidence type="ECO:0000256" key="4">
    <source>
        <dbReference type="ARBA" id="ARBA00023015"/>
    </source>
</evidence>
<dbReference type="GO" id="GO:0003714">
    <property type="term" value="F:transcription corepressor activity"/>
    <property type="evidence" value="ECO:0007669"/>
    <property type="project" value="TreeGrafter"/>
</dbReference>
<dbReference type="GO" id="GO:0005634">
    <property type="term" value="C:nucleus"/>
    <property type="evidence" value="ECO:0007669"/>
    <property type="project" value="UniProtKB-SubCell"/>
</dbReference>